<dbReference type="Proteomes" id="UP001454036">
    <property type="component" value="Unassembled WGS sequence"/>
</dbReference>
<protein>
    <submittedName>
        <fullName evidence="1">Uncharacterized protein</fullName>
    </submittedName>
</protein>
<evidence type="ECO:0000313" key="1">
    <source>
        <dbReference type="EMBL" id="GAA0145315.1"/>
    </source>
</evidence>
<sequence length="93" mass="10142">MGSLSIVPMGDKAYTHRRAYLLLEFDVSPPPAIPPEMVSTLPMILGDVSIFPLDDNSLGLRGDLFFTNSLSCPLLTNVSISDFRIRHSSVSCS</sequence>
<evidence type="ECO:0000313" key="2">
    <source>
        <dbReference type="Proteomes" id="UP001454036"/>
    </source>
</evidence>
<reference evidence="1 2" key="1">
    <citation type="submission" date="2024-01" db="EMBL/GenBank/DDBJ databases">
        <title>The complete chloroplast genome sequence of Lithospermum erythrorhizon: insights into the phylogenetic relationship among Boraginaceae species and the maternal lineages of purple gromwells.</title>
        <authorList>
            <person name="Okada T."/>
            <person name="Watanabe K."/>
        </authorList>
    </citation>
    <scope>NUCLEOTIDE SEQUENCE [LARGE SCALE GENOMIC DNA]</scope>
</reference>
<gene>
    <name evidence="1" type="ORF">LIER_05536</name>
</gene>
<keyword evidence="2" id="KW-1185">Reference proteome</keyword>
<comment type="caution">
    <text evidence="1">The sequence shown here is derived from an EMBL/GenBank/DDBJ whole genome shotgun (WGS) entry which is preliminary data.</text>
</comment>
<accession>A0AAV3P129</accession>
<name>A0AAV3P129_LITER</name>
<organism evidence="1 2">
    <name type="scientific">Lithospermum erythrorhizon</name>
    <name type="common">Purple gromwell</name>
    <name type="synonym">Lithospermum officinale var. erythrorhizon</name>
    <dbReference type="NCBI Taxonomy" id="34254"/>
    <lineage>
        <taxon>Eukaryota</taxon>
        <taxon>Viridiplantae</taxon>
        <taxon>Streptophyta</taxon>
        <taxon>Embryophyta</taxon>
        <taxon>Tracheophyta</taxon>
        <taxon>Spermatophyta</taxon>
        <taxon>Magnoliopsida</taxon>
        <taxon>eudicotyledons</taxon>
        <taxon>Gunneridae</taxon>
        <taxon>Pentapetalae</taxon>
        <taxon>asterids</taxon>
        <taxon>lamiids</taxon>
        <taxon>Boraginales</taxon>
        <taxon>Boraginaceae</taxon>
        <taxon>Boraginoideae</taxon>
        <taxon>Lithospermeae</taxon>
        <taxon>Lithospermum</taxon>
    </lineage>
</organism>
<dbReference type="EMBL" id="BAABME010000763">
    <property type="protein sequence ID" value="GAA0145315.1"/>
    <property type="molecule type" value="Genomic_DNA"/>
</dbReference>
<dbReference type="AlphaFoldDB" id="A0AAV3P129"/>
<proteinExistence type="predicted"/>